<dbReference type="AlphaFoldDB" id="A0A9E4KAL9"/>
<proteinExistence type="predicted"/>
<comment type="caution">
    <text evidence="2">The sequence shown here is derived from an EMBL/GenBank/DDBJ whole genome shotgun (WGS) entry which is preliminary data.</text>
</comment>
<evidence type="ECO:0000313" key="3">
    <source>
        <dbReference type="Proteomes" id="UP000886667"/>
    </source>
</evidence>
<feature type="binding site" evidence="1">
    <location>
        <position position="342"/>
    </location>
    <ligand>
        <name>Mg(2+)</name>
        <dbReference type="ChEBI" id="CHEBI:18420"/>
    </ligand>
</feature>
<sequence>MSIEGEIRIELTCQDEQVSQVSINSTRPLNLPKIFSGKPVDELLSMIPMLYSVCATAQSAAAVKACRQATGIGADWRIELLEKMLVNVETAREHLWRIMTDWSNHSESALSRDHLATLATLMSDARMACFQKGDSFTLKPNINFDAAAIESIIQRIDKLCHEKIFAVSPAEWYGLEDQQAFDRWLEKSDTLAATLLRELCEQTHNDRGDWGAEPLPQLDHQEICQRLSEADADAFIAAPDWHGRIYETGPLTRQLNHPLIVQLMQNFAQGVIPRLVARLLELASLPARLSQQLRTLTDSAGSFESSSETDSPNQGLGEVEAARGRLFHRAVQQQGKINQYQIVAPTEWNFHPQGVVCQGLKTLSAKHEKRLRQQAEQLISAVDPCVGFQLELV</sequence>
<dbReference type="InterPro" id="IPR050867">
    <property type="entry name" value="NiFe/NiFeSe_hydrgnase_LSU"/>
</dbReference>
<organism evidence="2 3">
    <name type="scientific">Candidatus Thiodiazotropha taylori</name>
    <dbReference type="NCBI Taxonomy" id="2792791"/>
    <lineage>
        <taxon>Bacteria</taxon>
        <taxon>Pseudomonadati</taxon>
        <taxon>Pseudomonadota</taxon>
        <taxon>Gammaproteobacteria</taxon>
        <taxon>Chromatiales</taxon>
        <taxon>Sedimenticolaceae</taxon>
        <taxon>Candidatus Thiodiazotropha</taxon>
    </lineage>
</organism>
<accession>A0A9E4KAL9</accession>
<dbReference type="Pfam" id="PF00374">
    <property type="entry name" value="NiFeSe_Hases"/>
    <property type="match status" value="1"/>
</dbReference>
<dbReference type="SUPFAM" id="SSF56762">
    <property type="entry name" value="HydB/Nqo4-like"/>
    <property type="match status" value="1"/>
</dbReference>
<dbReference type="PANTHER" id="PTHR42958">
    <property type="entry name" value="HYDROGENASE-2 LARGE CHAIN"/>
    <property type="match status" value="1"/>
</dbReference>
<keyword evidence="1" id="KW-0460">Magnesium</keyword>
<dbReference type="InterPro" id="IPR029014">
    <property type="entry name" value="NiFe-Hase_large"/>
</dbReference>
<dbReference type="Gene3D" id="1.10.645.10">
    <property type="entry name" value="Cytochrome-c3 Hydrogenase, chain B"/>
    <property type="match status" value="1"/>
</dbReference>
<name>A0A9E4KAL9_9GAMM</name>
<protein>
    <submittedName>
        <fullName evidence="2">Nickel-dependent hydrogenase large subunit</fullName>
    </submittedName>
</protein>
<feature type="binding site" evidence="1">
    <location>
        <position position="385"/>
    </location>
    <ligand>
        <name>Ni(2+)</name>
        <dbReference type="ChEBI" id="CHEBI:49786"/>
    </ligand>
</feature>
<dbReference type="InterPro" id="IPR001501">
    <property type="entry name" value="Ni-dep_hyd_lsu"/>
</dbReference>
<keyword evidence="1" id="KW-0533">Nickel</keyword>
<gene>
    <name evidence="2" type="ORF">JAZ07_04475</name>
</gene>
<dbReference type="PANTHER" id="PTHR42958:SF4">
    <property type="entry name" value="HYDROGENASE EXPRESSION_FORMATION PROTEIN HUPK"/>
    <property type="match status" value="1"/>
</dbReference>
<dbReference type="GO" id="GO:0016151">
    <property type="term" value="F:nickel cation binding"/>
    <property type="evidence" value="ECO:0007669"/>
    <property type="project" value="InterPro"/>
</dbReference>
<reference evidence="2" key="1">
    <citation type="journal article" date="2021" name="Proc. Natl. Acad. Sci. U.S.A.">
        <title>Global biogeography of chemosynthetic symbionts reveals both localized and globally distributed symbiont groups. .</title>
        <authorList>
            <person name="Osvatic J.T."/>
            <person name="Wilkins L.G.E."/>
            <person name="Leibrecht L."/>
            <person name="Leray M."/>
            <person name="Zauner S."/>
            <person name="Polzin J."/>
            <person name="Camacho Y."/>
            <person name="Gros O."/>
            <person name="van Gils J.A."/>
            <person name="Eisen J.A."/>
            <person name="Petersen J.M."/>
            <person name="Yuen B."/>
        </authorList>
    </citation>
    <scope>NUCLEOTIDE SEQUENCE</scope>
    <source>
        <strain evidence="2">MAGclacostrist064TRANS</strain>
    </source>
</reference>
<comment type="cofactor">
    <cofactor evidence="1">
        <name>Ni(2+)</name>
        <dbReference type="ChEBI" id="CHEBI:49786"/>
    </cofactor>
</comment>
<keyword evidence="1" id="KW-0479">Metal-binding</keyword>
<evidence type="ECO:0000256" key="1">
    <source>
        <dbReference type="PIRSR" id="PIRSR601501-1"/>
    </source>
</evidence>
<evidence type="ECO:0000313" key="2">
    <source>
        <dbReference type="EMBL" id="MCG7945584.1"/>
    </source>
</evidence>
<dbReference type="Proteomes" id="UP000886667">
    <property type="component" value="Unassembled WGS sequence"/>
</dbReference>
<dbReference type="EMBL" id="JAEPCM010000122">
    <property type="protein sequence ID" value="MCG7945584.1"/>
    <property type="molecule type" value="Genomic_DNA"/>
</dbReference>